<accession>A0A5E4QQK5</accession>
<proteinExistence type="inferred from homology"/>
<reference evidence="4 5" key="1">
    <citation type="submission" date="2017-07" db="EMBL/GenBank/DDBJ databases">
        <authorList>
            <person name="Talla V."/>
            <person name="Backstrom N."/>
        </authorList>
    </citation>
    <scope>NUCLEOTIDE SEQUENCE [LARGE SCALE GENOMIC DNA]</scope>
</reference>
<dbReference type="Pfam" id="PF00089">
    <property type="entry name" value="Trypsin"/>
    <property type="match status" value="1"/>
</dbReference>
<dbReference type="PROSITE" id="PS50240">
    <property type="entry name" value="TRYPSIN_DOM"/>
    <property type="match status" value="1"/>
</dbReference>
<sequence>SLRATVGTNRWNTGGTHYNLERNITHPNYVASVIKNDLGFLVTRTNIVFNNVVQPAVLNYDFANAGVRTRRLAQQLNVRGVPPVEPHIEICTFHSLNHGTCNGDSGSALVRAGTNQQVGVVSWGLPCARGAPDMFVRVSAFRAWIESVIR</sequence>
<feature type="domain" description="Peptidase S1" evidence="3">
    <location>
        <begin position="1"/>
        <end position="150"/>
    </location>
</feature>
<dbReference type="InterPro" id="IPR009003">
    <property type="entry name" value="Peptidase_S1_PA"/>
</dbReference>
<dbReference type="InterPro" id="IPR001254">
    <property type="entry name" value="Trypsin_dom"/>
</dbReference>
<dbReference type="SUPFAM" id="SSF50494">
    <property type="entry name" value="Trypsin-like serine proteases"/>
    <property type="match status" value="1"/>
</dbReference>
<keyword evidence="5" id="KW-1185">Reference proteome</keyword>
<evidence type="ECO:0000259" key="3">
    <source>
        <dbReference type="PROSITE" id="PS50240"/>
    </source>
</evidence>
<dbReference type="GO" id="GO:0006508">
    <property type="term" value="P:proteolysis"/>
    <property type="evidence" value="ECO:0007669"/>
    <property type="project" value="InterPro"/>
</dbReference>
<keyword evidence="1" id="KW-1015">Disulfide bond</keyword>
<dbReference type="Gene3D" id="2.40.10.10">
    <property type="entry name" value="Trypsin-like serine proteases"/>
    <property type="match status" value="2"/>
</dbReference>
<evidence type="ECO:0000256" key="1">
    <source>
        <dbReference type="ARBA" id="ARBA00023157"/>
    </source>
</evidence>
<feature type="non-terminal residue" evidence="4">
    <location>
        <position position="1"/>
    </location>
</feature>
<dbReference type="AlphaFoldDB" id="A0A5E4QQK5"/>
<dbReference type="GO" id="GO:0004252">
    <property type="term" value="F:serine-type endopeptidase activity"/>
    <property type="evidence" value="ECO:0007669"/>
    <property type="project" value="InterPro"/>
</dbReference>
<dbReference type="PROSITE" id="PS00135">
    <property type="entry name" value="TRYPSIN_SER"/>
    <property type="match status" value="1"/>
</dbReference>
<protein>
    <recommendedName>
        <fullName evidence="3">Peptidase S1 domain-containing protein</fullName>
    </recommendedName>
</protein>
<dbReference type="PANTHER" id="PTHR24256">
    <property type="entry name" value="TRYPTASE-RELATED"/>
    <property type="match status" value="1"/>
</dbReference>
<comment type="similarity">
    <text evidence="2">Belongs to the peptidase S1 family. CLIP subfamily.</text>
</comment>
<dbReference type="Proteomes" id="UP000324832">
    <property type="component" value="Unassembled WGS sequence"/>
</dbReference>
<dbReference type="InterPro" id="IPR051487">
    <property type="entry name" value="Ser/Thr_Proteases_Immune/Dev"/>
</dbReference>
<evidence type="ECO:0000313" key="4">
    <source>
        <dbReference type="EMBL" id="VVD00275.1"/>
    </source>
</evidence>
<evidence type="ECO:0000313" key="5">
    <source>
        <dbReference type="Proteomes" id="UP000324832"/>
    </source>
</evidence>
<organism evidence="4 5">
    <name type="scientific">Leptidea sinapis</name>
    <dbReference type="NCBI Taxonomy" id="189913"/>
    <lineage>
        <taxon>Eukaryota</taxon>
        <taxon>Metazoa</taxon>
        <taxon>Ecdysozoa</taxon>
        <taxon>Arthropoda</taxon>
        <taxon>Hexapoda</taxon>
        <taxon>Insecta</taxon>
        <taxon>Pterygota</taxon>
        <taxon>Neoptera</taxon>
        <taxon>Endopterygota</taxon>
        <taxon>Lepidoptera</taxon>
        <taxon>Glossata</taxon>
        <taxon>Ditrysia</taxon>
        <taxon>Papilionoidea</taxon>
        <taxon>Pieridae</taxon>
        <taxon>Dismorphiinae</taxon>
        <taxon>Leptidea</taxon>
    </lineage>
</organism>
<evidence type="ECO:0000256" key="2">
    <source>
        <dbReference type="ARBA" id="ARBA00024195"/>
    </source>
</evidence>
<dbReference type="SMART" id="SM00020">
    <property type="entry name" value="Tryp_SPc"/>
    <property type="match status" value="1"/>
</dbReference>
<gene>
    <name evidence="4" type="ORF">LSINAPIS_LOCUS10950</name>
</gene>
<dbReference type="InterPro" id="IPR043504">
    <property type="entry name" value="Peptidase_S1_PA_chymotrypsin"/>
</dbReference>
<dbReference type="EMBL" id="FZQP02004557">
    <property type="protein sequence ID" value="VVD00275.1"/>
    <property type="molecule type" value="Genomic_DNA"/>
</dbReference>
<name>A0A5E4QQK5_9NEOP</name>
<dbReference type="InterPro" id="IPR033116">
    <property type="entry name" value="TRYPSIN_SER"/>
</dbReference>